<dbReference type="Gene3D" id="1.25.40.20">
    <property type="entry name" value="Ankyrin repeat-containing domain"/>
    <property type="match status" value="1"/>
</dbReference>
<keyword evidence="5" id="KW-1185">Reference proteome</keyword>
<feature type="repeat" description="ANK" evidence="1">
    <location>
        <begin position="718"/>
        <end position="750"/>
    </location>
</feature>
<dbReference type="AlphaFoldDB" id="A0A6A6ZY17"/>
<dbReference type="Pfam" id="PF00023">
    <property type="entry name" value="Ank"/>
    <property type="match status" value="1"/>
</dbReference>
<dbReference type="GO" id="GO:0015969">
    <property type="term" value="P:guanosine tetraphosphate metabolic process"/>
    <property type="evidence" value="ECO:0007669"/>
    <property type="project" value="InterPro"/>
</dbReference>
<organism evidence="4 5">
    <name type="scientific">Ophiobolus disseminans</name>
    <dbReference type="NCBI Taxonomy" id="1469910"/>
    <lineage>
        <taxon>Eukaryota</taxon>
        <taxon>Fungi</taxon>
        <taxon>Dikarya</taxon>
        <taxon>Ascomycota</taxon>
        <taxon>Pezizomycotina</taxon>
        <taxon>Dothideomycetes</taxon>
        <taxon>Pleosporomycetidae</taxon>
        <taxon>Pleosporales</taxon>
        <taxon>Pleosporineae</taxon>
        <taxon>Phaeosphaeriaceae</taxon>
        <taxon>Ophiobolus</taxon>
    </lineage>
</organism>
<proteinExistence type="predicted"/>
<dbReference type="PROSITE" id="PS50297">
    <property type="entry name" value="ANK_REP_REGION"/>
    <property type="match status" value="1"/>
</dbReference>
<dbReference type="Gene3D" id="3.30.460.10">
    <property type="entry name" value="Beta Polymerase, domain 2"/>
    <property type="match status" value="1"/>
</dbReference>
<dbReference type="SUPFAM" id="SSF48403">
    <property type="entry name" value="Ankyrin repeat"/>
    <property type="match status" value="1"/>
</dbReference>
<protein>
    <recommendedName>
        <fullName evidence="3">RelA/SpoT domain-containing protein</fullName>
    </recommendedName>
</protein>
<dbReference type="OrthoDB" id="3799847at2759"/>
<evidence type="ECO:0000259" key="3">
    <source>
        <dbReference type="SMART" id="SM00954"/>
    </source>
</evidence>
<dbReference type="InterPro" id="IPR002110">
    <property type="entry name" value="Ankyrin_rpt"/>
</dbReference>
<feature type="compositionally biased region" description="Polar residues" evidence="2">
    <location>
        <begin position="91"/>
        <end position="101"/>
    </location>
</feature>
<evidence type="ECO:0000313" key="4">
    <source>
        <dbReference type="EMBL" id="KAF2825394.1"/>
    </source>
</evidence>
<dbReference type="InterPro" id="IPR007685">
    <property type="entry name" value="RelA_SpoT"/>
</dbReference>
<feature type="compositionally biased region" description="Polar residues" evidence="2">
    <location>
        <begin position="1"/>
        <end position="25"/>
    </location>
</feature>
<evidence type="ECO:0000313" key="5">
    <source>
        <dbReference type="Proteomes" id="UP000799424"/>
    </source>
</evidence>
<dbReference type="Proteomes" id="UP000799424">
    <property type="component" value="Unassembled WGS sequence"/>
</dbReference>
<sequence>MSSHSGNDIQTPSSLPSLPLNQETLSPRLDDGPDDEAETIRSAISALSKVKSLPALADAAIIVDNSHQLRETIQASITALTGYKHVGRSGSGCSTSKSQTETGREHVSKDATKAADAFMEIYQKEKEDWSVLSKFVKKECEEILKNEGVQARCSKRVKEEGSLREKLEKKQKSGLCLDADAIQKELWDIAGVRICLYFPSHASTVRDIISNHKNFEIIPQQRYRYIPAREPPPAGGDWLCKPFREHSYTPRNQQELPYEERMGYYDADHYWIKLQGEDLLREHPGWEGKRIEIQVRSVVMDAWAEVRHDLEYKNIIQGYPGEDELRTLDSIKGSIATCEILLDSLRKLQEDRIASDNVKFSFPPSPKELGGFTDAVLLTLRSKHRQLLDIFQYGHSKNDNPYGIYALGKLMEAFGISTPASLREAIMELKSEDVIVDLLETIRTSRPEIFIPDLYPGYSKGTRIPPLFDFLFLYFLDKPGRHVDRSPESSYKFGMYVLQRMERYIFRMLDSCWQHGYGLPNEDDDPWFPPLPSNSSLVESFSTVWYLTAYFDRTPSDDLWSIPWEIDGHGIDPLHCILAIWKYHLQELVASAFFWAAGGWDKPQYVMYDPLGEADFVTEVWRHPGWMKGIDNACRILESDRSHISTAGLWQVLKTPNVKLELATICLSWPEVNLWERWQNCKPVMPVIAQAFRTIPFSTVAHVLRNLGPSWINSQPGHSAPMLHYAVRFCNYKIVDVLLHHGADVNATTRGSNIPLLSVDYNNYLDREVTPLELARLLGETESIKLLEAHINKSTLKASSERKRARPKARR</sequence>
<evidence type="ECO:0000256" key="2">
    <source>
        <dbReference type="SAM" id="MobiDB-lite"/>
    </source>
</evidence>
<feature type="domain" description="RelA/SpoT" evidence="3">
    <location>
        <begin position="155"/>
        <end position="318"/>
    </location>
</feature>
<feature type="region of interest" description="Disordered" evidence="2">
    <location>
        <begin position="88"/>
        <end position="109"/>
    </location>
</feature>
<gene>
    <name evidence="4" type="ORF">CC86DRAFT_383285</name>
</gene>
<feature type="region of interest" description="Disordered" evidence="2">
    <location>
        <begin position="1"/>
        <end position="37"/>
    </location>
</feature>
<dbReference type="CDD" id="cd05399">
    <property type="entry name" value="NT_Rel-Spo_like"/>
    <property type="match status" value="1"/>
</dbReference>
<reference evidence="4" key="1">
    <citation type="journal article" date="2020" name="Stud. Mycol.">
        <title>101 Dothideomycetes genomes: a test case for predicting lifestyles and emergence of pathogens.</title>
        <authorList>
            <person name="Haridas S."/>
            <person name="Albert R."/>
            <person name="Binder M."/>
            <person name="Bloem J."/>
            <person name="Labutti K."/>
            <person name="Salamov A."/>
            <person name="Andreopoulos B."/>
            <person name="Baker S."/>
            <person name="Barry K."/>
            <person name="Bills G."/>
            <person name="Bluhm B."/>
            <person name="Cannon C."/>
            <person name="Castanera R."/>
            <person name="Culley D."/>
            <person name="Daum C."/>
            <person name="Ezra D."/>
            <person name="Gonzalez J."/>
            <person name="Henrissat B."/>
            <person name="Kuo A."/>
            <person name="Liang C."/>
            <person name="Lipzen A."/>
            <person name="Lutzoni F."/>
            <person name="Magnuson J."/>
            <person name="Mondo S."/>
            <person name="Nolan M."/>
            <person name="Ohm R."/>
            <person name="Pangilinan J."/>
            <person name="Park H.-J."/>
            <person name="Ramirez L."/>
            <person name="Alfaro M."/>
            <person name="Sun H."/>
            <person name="Tritt A."/>
            <person name="Yoshinaga Y."/>
            <person name="Zwiers L.-H."/>
            <person name="Turgeon B."/>
            <person name="Goodwin S."/>
            <person name="Spatafora J."/>
            <person name="Crous P."/>
            <person name="Grigoriev I."/>
        </authorList>
    </citation>
    <scope>NUCLEOTIDE SEQUENCE</scope>
    <source>
        <strain evidence="4">CBS 113818</strain>
    </source>
</reference>
<accession>A0A6A6ZY17</accession>
<dbReference type="InterPro" id="IPR036770">
    <property type="entry name" value="Ankyrin_rpt-contain_sf"/>
</dbReference>
<name>A0A6A6ZY17_9PLEO</name>
<dbReference type="SMART" id="SM00954">
    <property type="entry name" value="RelA_SpoT"/>
    <property type="match status" value="1"/>
</dbReference>
<dbReference type="InterPro" id="IPR043519">
    <property type="entry name" value="NT_sf"/>
</dbReference>
<dbReference type="EMBL" id="MU006228">
    <property type="protein sequence ID" value="KAF2825394.1"/>
    <property type="molecule type" value="Genomic_DNA"/>
</dbReference>
<dbReference type="PROSITE" id="PS50088">
    <property type="entry name" value="ANK_REPEAT"/>
    <property type="match status" value="1"/>
</dbReference>
<dbReference type="Pfam" id="PF04607">
    <property type="entry name" value="RelA_SpoT"/>
    <property type="match status" value="1"/>
</dbReference>
<dbReference type="PANTHER" id="PTHR41773:SF1">
    <property type="entry name" value="RELA_SPOT DOMAIN-CONTAINING PROTEIN"/>
    <property type="match status" value="1"/>
</dbReference>
<evidence type="ECO:0000256" key="1">
    <source>
        <dbReference type="PROSITE-ProRule" id="PRU00023"/>
    </source>
</evidence>
<dbReference type="SUPFAM" id="SSF81301">
    <property type="entry name" value="Nucleotidyltransferase"/>
    <property type="match status" value="1"/>
</dbReference>
<keyword evidence="1" id="KW-0040">ANK repeat</keyword>
<dbReference type="PANTHER" id="PTHR41773">
    <property type="entry name" value="GTP PYROPHOSPHATASE-RELATED"/>
    <property type="match status" value="1"/>
</dbReference>